<dbReference type="VEuPathDB" id="PlasmoDB:PGAL8A_00450100"/>
<dbReference type="Proteomes" id="UP000220797">
    <property type="component" value="Unassembled WGS sequence"/>
</dbReference>
<reference evidence="2" key="1">
    <citation type="submission" date="2015-04" db="EMBL/GenBank/DDBJ databases">
        <authorList>
            <consortium name="Pathogen Informatics"/>
        </authorList>
    </citation>
    <scope>NUCLEOTIDE SEQUENCE [LARGE SCALE GENOMIC DNA]</scope>
    <source>
        <strain evidence="2">8A</strain>
    </source>
</reference>
<organism evidence="2 3">
    <name type="scientific">Plasmodium gallinaceum</name>
    <dbReference type="NCBI Taxonomy" id="5849"/>
    <lineage>
        <taxon>Eukaryota</taxon>
        <taxon>Sar</taxon>
        <taxon>Alveolata</taxon>
        <taxon>Apicomplexa</taxon>
        <taxon>Aconoidasida</taxon>
        <taxon>Haemosporida</taxon>
        <taxon>Plasmodiidae</taxon>
        <taxon>Plasmodium</taxon>
        <taxon>Plasmodium (Haemamoeba)</taxon>
    </lineage>
</organism>
<keyword evidence="1" id="KW-1133">Transmembrane helix</keyword>
<dbReference type="AlphaFoldDB" id="A0A1J1GXE9"/>
<proteinExistence type="predicted"/>
<comment type="caution">
    <text evidence="2">The sequence shown here is derived from an EMBL/GenBank/DDBJ whole genome shotgun (WGS) entry which is preliminary data.</text>
</comment>
<keyword evidence="1" id="KW-0812">Transmembrane</keyword>
<dbReference type="RefSeq" id="XP_028529723.1">
    <property type="nucleotide sequence ID" value="XM_028673251.1"/>
</dbReference>
<protein>
    <submittedName>
        <fullName evidence="2">Fam-g protein</fullName>
    </submittedName>
</protein>
<evidence type="ECO:0000313" key="3">
    <source>
        <dbReference type="Proteomes" id="UP000220797"/>
    </source>
</evidence>
<accession>A0A1J1GXE9</accession>
<evidence type="ECO:0000313" key="2">
    <source>
        <dbReference type="EMBL" id="CRG96920.1"/>
    </source>
</evidence>
<feature type="transmembrane region" description="Helical" evidence="1">
    <location>
        <begin position="6"/>
        <end position="24"/>
    </location>
</feature>
<dbReference type="EMBL" id="CVMV01000076">
    <property type="protein sequence ID" value="CRG96920.1"/>
    <property type="molecule type" value="Genomic_DNA"/>
</dbReference>
<name>A0A1J1GXE9_PLAGA</name>
<sequence length="139" mass="16584">MKTFTLYFKVFTFILLIWIFPFFYKYDSTKSLINRDTLQTKIGLKHERVLAEGDKSEKKSSSIEILIDRYPSNEIEMRHVDLVYLMDMYIKCYIANIVSNIVQEILFKKANEMRYKCGDKILNAYRNNYIEDPCEGFSN</sequence>
<evidence type="ECO:0000256" key="1">
    <source>
        <dbReference type="SAM" id="Phobius"/>
    </source>
</evidence>
<gene>
    <name evidence="2" type="ORF">PGAL8A_00450100</name>
</gene>
<keyword evidence="1" id="KW-0472">Membrane</keyword>
<keyword evidence="3" id="KW-1185">Reference proteome</keyword>
<dbReference type="GeneID" id="39733034"/>